<evidence type="ECO:0000259" key="6">
    <source>
        <dbReference type="Pfam" id="PF21238"/>
    </source>
</evidence>
<comment type="catalytic activity">
    <reaction evidence="5">
        <text>uridine(55) in tRNA = pseudouridine(55) in tRNA</text>
        <dbReference type="Rhea" id="RHEA:42532"/>
        <dbReference type="Rhea" id="RHEA-COMP:10101"/>
        <dbReference type="Rhea" id="RHEA-COMP:10102"/>
        <dbReference type="ChEBI" id="CHEBI:65314"/>
        <dbReference type="ChEBI" id="CHEBI:65315"/>
        <dbReference type="EC" id="5.4.99.25"/>
    </reaction>
</comment>
<gene>
    <name evidence="5" type="primary">pus10</name>
    <name evidence="7" type="ORF">D9Q81_04760</name>
</gene>
<organism evidence="7 8">
    <name type="scientific">Candidatus Korarchaeum cryptofilum</name>
    <dbReference type="NCBI Taxonomy" id="498846"/>
    <lineage>
        <taxon>Archaea</taxon>
        <taxon>Thermoproteota</taxon>
        <taxon>Candidatus Korarchaeia</taxon>
        <taxon>Candidatus Korarchaeales</taxon>
        <taxon>Candidatus Korarchaeaceae</taxon>
        <taxon>Candidatus Korarchaeum</taxon>
    </lineage>
</organism>
<dbReference type="PANTHER" id="PTHR21568:SF0">
    <property type="entry name" value="TRNA PSEUDOURIDINE SYNTHASE PUS10"/>
    <property type="match status" value="1"/>
</dbReference>
<dbReference type="EC" id="5.4.99.25" evidence="5"/>
<keyword evidence="4 5" id="KW-0413">Isomerase</keyword>
<name>A0A429G5M8_9CREN</name>
<evidence type="ECO:0000313" key="8">
    <source>
        <dbReference type="Proteomes" id="UP000278149"/>
    </source>
</evidence>
<feature type="active site" description="Nucleophile" evidence="5">
    <location>
        <position position="214"/>
    </location>
</feature>
<evidence type="ECO:0000256" key="3">
    <source>
        <dbReference type="ARBA" id="ARBA00022884"/>
    </source>
</evidence>
<dbReference type="InterPro" id="IPR020103">
    <property type="entry name" value="PsdUridine_synth_cat_dom_sf"/>
</dbReference>
<dbReference type="AlphaFoldDB" id="A0A429G5M8"/>
<keyword evidence="3 5" id="KW-0694">RNA-binding</keyword>
<dbReference type="GO" id="GO:0031119">
    <property type="term" value="P:tRNA pseudouridine synthesis"/>
    <property type="evidence" value="ECO:0007669"/>
    <property type="project" value="UniProtKB-UniRule"/>
</dbReference>
<dbReference type="NCBIfam" id="TIGR01213">
    <property type="entry name" value="pseudo_Pus10arc"/>
    <property type="match status" value="1"/>
</dbReference>
<evidence type="ECO:0000256" key="4">
    <source>
        <dbReference type="ARBA" id="ARBA00023235"/>
    </source>
</evidence>
<feature type="binding site" evidence="5">
    <location>
        <position position="353"/>
    </location>
    <ligand>
        <name>substrate</name>
    </ligand>
</feature>
<comment type="function">
    <text evidence="5">Responsible for synthesis of pseudouridine from uracil-54 and uracil-55 in the psi GC loop of transfer RNAs.</text>
</comment>
<dbReference type="PANTHER" id="PTHR21568">
    <property type="entry name" value="TRNA PSEUDOURIDINE SYNTHASE PUS10"/>
    <property type="match status" value="1"/>
</dbReference>
<dbReference type="InterPro" id="IPR039894">
    <property type="entry name" value="Pus10-like"/>
</dbReference>
<evidence type="ECO:0000256" key="1">
    <source>
        <dbReference type="ARBA" id="ARBA00009652"/>
    </source>
</evidence>
<sequence length="390" mass="43708">MDDLKGIVLCEFCEASVMGKPVDDLLNSLMSLLDSETPSGGGCYLCDGLLSRELGKMLRKALSELEGVELSSVKSGVSLPAILIEREDRIRANHNPPKMRSLKVTLTRLLDVAISSLTGLKVSQEPDAILIFDFERGDVKLELAPVFIFGRYRKLQRGISQSRRKCPECGGRGCEACGWKGKIPQGSVEGIVGEVMREFFSAEDYVLHGAGREDVDARMLGEGRPFVMELLSPKRRSADLREVESEINRRAAGLIEVKNLEFSRREKIRILKERSPNVKKLYRALVEVEGGVEEGELELLKGLEGAVIRQRTPKRVLWRRADITRLKRVYEVNFRRIDDKKFELFVLCDGGLYVKELISGDDGRTSPSVTEILGKKSFCSELDVLEVMVE</sequence>
<protein>
    <recommendedName>
        <fullName evidence="5">tRNA pseudouridine synthase Pus10</fullName>
        <ecNumber evidence="5">5.4.99.25</ecNumber>
    </recommendedName>
    <alternativeName>
        <fullName evidence="5">tRNA pseudouridine 54/55 synthase</fullName>
        <shortName evidence="5">Psi54/55 synthase</shortName>
    </alternativeName>
</protein>
<dbReference type="Pfam" id="PF21238">
    <property type="entry name" value="Pus10_C"/>
    <property type="match status" value="1"/>
</dbReference>
<dbReference type="Gene3D" id="3.30.70.2510">
    <property type="match status" value="1"/>
</dbReference>
<dbReference type="RefSeq" id="WP_125741660.1">
    <property type="nucleotide sequence ID" value="NZ_RCOR01000022.1"/>
</dbReference>
<accession>A0A429G5M8</accession>
<dbReference type="InterPro" id="IPR048741">
    <property type="entry name" value="Pus10-like_C"/>
</dbReference>
<comment type="catalytic activity">
    <reaction evidence="5">
        <text>uridine(54) in tRNA = pseudouridine(54) in tRNA</text>
        <dbReference type="Rhea" id="RHEA:57876"/>
        <dbReference type="Rhea" id="RHEA-COMP:10193"/>
        <dbReference type="Rhea" id="RHEA-COMP:14141"/>
        <dbReference type="ChEBI" id="CHEBI:65314"/>
        <dbReference type="ChEBI" id="CHEBI:65315"/>
    </reaction>
</comment>
<dbReference type="FunFam" id="3.30.70.2510:FF:000001">
    <property type="entry name" value="tRNA pseudouridine synthase Pus10"/>
    <property type="match status" value="1"/>
</dbReference>
<dbReference type="HAMAP" id="MF_01893">
    <property type="entry name" value="Pus10_arch"/>
    <property type="match status" value="1"/>
</dbReference>
<evidence type="ECO:0000313" key="7">
    <source>
        <dbReference type="EMBL" id="RSN69103.1"/>
    </source>
</evidence>
<comment type="similarity">
    <text evidence="1 5">Belongs to the pseudouridine synthase Pus10 family.</text>
</comment>
<dbReference type="EMBL" id="RCOR01000022">
    <property type="protein sequence ID" value="RSN69103.1"/>
    <property type="molecule type" value="Genomic_DNA"/>
</dbReference>
<dbReference type="InterPro" id="IPR005912">
    <property type="entry name" value="Pus10"/>
</dbReference>
<dbReference type="Gene3D" id="3.30.70.3190">
    <property type="match status" value="1"/>
</dbReference>
<dbReference type="GO" id="GO:0160148">
    <property type="term" value="F:tRNA pseudouridine(55) synthase activity"/>
    <property type="evidence" value="ECO:0007669"/>
    <property type="project" value="UniProtKB-EC"/>
</dbReference>
<dbReference type="Proteomes" id="UP000278149">
    <property type="component" value="Unassembled WGS sequence"/>
</dbReference>
<feature type="binding site" evidence="5">
    <location>
        <position position="282"/>
    </location>
    <ligand>
        <name>substrate</name>
    </ligand>
</feature>
<evidence type="ECO:0000256" key="5">
    <source>
        <dbReference type="HAMAP-Rule" id="MF_01893"/>
    </source>
</evidence>
<feature type="domain" description="Pus10-like C-terminal" evidence="6">
    <location>
        <begin position="147"/>
        <end position="387"/>
    </location>
</feature>
<reference evidence="7 8" key="1">
    <citation type="submission" date="2018-10" db="EMBL/GenBank/DDBJ databases">
        <title>Co-occurring genomic capacity for anaerobic methane metabolism and dissimilatory sulfite reduction discovered in the Korarchaeota.</title>
        <authorList>
            <person name="Mckay L.J."/>
            <person name="Dlakic M."/>
            <person name="Fields M.W."/>
            <person name="Delmont T.O."/>
            <person name="Eren A.M."/>
            <person name="Jay Z.J."/>
            <person name="Klingelsmith K.B."/>
            <person name="Rusch D.B."/>
            <person name="Inskeep W.P."/>
        </authorList>
    </citation>
    <scope>NUCLEOTIDE SEQUENCE [LARGE SCALE GENOMIC DNA]</scope>
    <source>
        <strain evidence="7 8">WS</strain>
    </source>
</reference>
<comment type="caution">
    <text evidence="7">The sequence shown here is derived from an EMBL/GenBank/DDBJ whole genome shotgun (WGS) entry which is preliminary data.</text>
</comment>
<dbReference type="GO" id="GO:0000049">
    <property type="term" value="F:tRNA binding"/>
    <property type="evidence" value="ECO:0007669"/>
    <property type="project" value="InterPro"/>
</dbReference>
<dbReference type="SUPFAM" id="SSF55120">
    <property type="entry name" value="Pseudouridine synthase"/>
    <property type="match status" value="1"/>
</dbReference>
<keyword evidence="2 5" id="KW-0819">tRNA processing</keyword>
<proteinExistence type="inferred from homology"/>
<evidence type="ECO:0000256" key="2">
    <source>
        <dbReference type="ARBA" id="ARBA00022694"/>
    </source>
</evidence>